<feature type="domain" description="Carbohydrate kinase PfkB" evidence="6">
    <location>
        <begin position="4"/>
        <end position="303"/>
    </location>
</feature>
<dbReference type="Pfam" id="PF00294">
    <property type="entry name" value="PfkB"/>
    <property type="match status" value="1"/>
</dbReference>
<dbReference type="PANTHER" id="PTHR43085:SF1">
    <property type="entry name" value="PSEUDOURIDINE KINASE-RELATED"/>
    <property type="match status" value="1"/>
</dbReference>
<dbReference type="GO" id="GO:0005524">
    <property type="term" value="F:ATP binding"/>
    <property type="evidence" value="ECO:0007669"/>
    <property type="project" value="UniProtKB-KW"/>
</dbReference>
<comment type="caution">
    <text evidence="7">The sequence shown here is derived from an EMBL/GenBank/DDBJ whole genome shotgun (WGS) entry which is preliminary data.</text>
</comment>
<dbReference type="Proteomes" id="UP000573499">
    <property type="component" value="Unassembled WGS sequence"/>
</dbReference>
<reference evidence="7 8" key="1">
    <citation type="submission" date="2020-07" db="EMBL/GenBank/DDBJ databases">
        <title>Novel species isolated from subtropical streams in China.</title>
        <authorList>
            <person name="Lu H."/>
        </authorList>
    </citation>
    <scope>NUCLEOTIDE SEQUENCE [LARGE SCALE GENOMIC DNA]</scope>
    <source>
        <strain evidence="7 8">LX47W</strain>
    </source>
</reference>
<evidence type="ECO:0000313" key="8">
    <source>
        <dbReference type="Proteomes" id="UP000573499"/>
    </source>
</evidence>
<dbReference type="SUPFAM" id="SSF53613">
    <property type="entry name" value="Ribokinase-like"/>
    <property type="match status" value="1"/>
</dbReference>
<dbReference type="CDD" id="cd01167">
    <property type="entry name" value="bac_FRK"/>
    <property type="match status" value="1"/>
</dbReference>
<proteinExistence type="inferred from homology"/>
<dbReference type="GO" id="GO:0016301">
    <property type="term" value="F:kinase activity"/>
    <property type="evidence" value="ECO:0007669"/>
    <property type="project" value="UniProtKB-KW"/>
</dbReference>
<evidence type="ECO:0000256" key="2">
    <source>
        <dbReference type="ARBA" id="ARBA00022679"/>
    </source>
</evidence>
<dbReference type="InterPro" id="IPR002173">
    <property type="entry name" value="Carboh/pur_kinase_PfkB_CS"/>
</dbReference>
<protein>
    <submittedName>
        <fullName evidence="7">Carbohydrate kinase</fullName>
    </submittedName>
</protein>
<dbReference type="EMBL" id="JACEZU010000013">
    <property type="protein sequence ID" value="MBA5689941.1"/>
    <property type="molecule type" value="Genomic_DNA"/>
</dbReference>
<dbReference type="AlphaFoldDB" id="A0A7W2IMU9"/>
<keyword evidence="4 7" id="KW-0418">Kinase</keyword>
<keyword evidence="2" id="KW-0808">Transferase</keyword>
<keyword evidence="5" id="KW-0067">ATP-binding</keyword>
<evidence type="ECO:0000256" key="5">
    <source>
        <dbReference type="ARBA" id="ARBA00022840"/>
    </source>
</evidence>
<dbReference type="PROSITE" id="PS00584">
    <property type="entry name" value="PFKB_KINASES_2"/>
    <property type="match status" value="1"/>
</dbReference>
<keyword evidence="3" id="KW-0547">Nucleotide-binding</keyword>
<organism evidence="7 8">
    <name type="scientific">Rugamonas apoptosis</name>
    <dbReference type="NCBI Taxonomy" id="2758570"/>
    <lineage>
        <taxon>Bacteria</taxon>
        <taxon>Pseudomonadati</taxon>
        <taxon>Pseudomonadota</taxon>
        <taxon>Betaproteobacteria</taxon>
        <taxon>Burkholderiales</taxon>
        <taxon>Oxalobacteraceae</taxon>
        <taxon>Telluria group</taxon>
        <taxon>Rugamonas</taxon>
    </lineage>
</organism>
<dbReference type="InterPro" id="IPR050306">
    <property type="entry name" value="PfkB_Carbo_kinase"/>
</dbReference>
<dbReference type="RefSeq" id="WP_182156735.1">
    <property type="nucleotide sequence ID" value="NZ_JACEZU010000013.1"/>
</dbReference>
<accession>A0A7W2IMU9</accession>
<evidence type="ECO:0000256" key="3">
    <source>
        <dbReference type="ARBA" id="ARBA00022741"/>
    </source>
</evidence>
<dbReference type="PANTHER" id="PTHR43085">
    <property type="entry name" value="HEXOKINASE FAMILY MEMBER"/>
    <property type="match status" value="1"/>
</dbReference>
<dbReference type="InterPro" id="IPR011611">
    <property type="entry name" value="PfkB_dom"/>
</dbReference>
<dbReference type="Gene3D" id="3.40.1190.20">
    <property type="match status" value="1"/>
</dbReference>
<name>A0A7W2IMU9_9BURK</name>
<keyword evidence="8" id="KW-1185">Reference proteome</keyword>
<evidence type="ECO:0000259" key="6">
    <source>
        <dbReference type="Pfam" id="PF00294"/>
    </source>
</evidence>
<dbReference type="InterPro" id="IPR029056">
    <property type="entry name" value="Ribokinase-like"/>
</dbReference>
<evidence type="ECO:0000313" key="7">
    <source>
        <dbReference type="EMBL" id="MBA5689941.1"/>
    </source>
</evidence>
<evidence type="ECO:0000256" key="4">
    <source>
        <dbReference type="ARBA" id="ARBA00022777"/>
    </source>
</evidence>
<sequence>MIIVCGEALFDVFPDGDHARGYALSARVGGSPFNLAIGLARLGAPSLFFGGLSADLFGRKLAATLAGEGVDIRSAPRPAAPTALVMVDLDPDGVPDYTLYGTATADRAVAADDLAALPSDAAAVHVGSYCMVVEPVASTLRALVTRQRGRSLIAFDPNVRLTIEPDRQRWIDAIAWMLPVTDLLKISDEDIAQLYPDLAPQAFMELALRSGVALVVVTRGGEGVLAATAALAPLALPALTVDVVDTVGAGDTFQAALLSYLARHAMLTRAALEALDRQALQAALRFAARAAAITCSRRGADLPRLEEVRADD</sequence>
<comment type="similarity">
    <text evidence="1">Belongs to the carbohydrate kinase PfkB family.</text>
</comment>
<gene>
    <name evidence="7" type="ORF">H3H39_23090</name>
</gene>
<evidence type="ECO:0000256" key="1">
    <source>
        <dbReference type="ARBA" id="ARBA00010688"/>
    </source>
</evidence>